<proteinExistence type="predicted"/>
<keyword evidence="2" id="KW-1185">Reference proteome</keyword>
<name>A0ABW9IXQ1_STRGJ</name>
<protein>
    <recommendedName>
        <fullName evidence="3">DUF3987 domain-containing protein</fullName>
    </recommendedName>
</protein>
<dbReference type="RefSeq" id="WP_409096893.1">
    <property type="nucleotide sequence ID" value="NZ_JBJVNE010000032.1"/>
</dbReference>
<dbReference type="Proteomes" id="UP001631993">
    <property type="component" value="Unassembled WGS sequence"/>
</dbReference>
<gene>
    <name evidence="1" type="ORF">ACKI1S_42640</name>
</gene>
<evidence type="ECO:0000313" key="1">
    <source>
        <dbReference type="EMBL" id="MFM9652787.1"/>
    </source>
</evidence>
<comment type="caution">
    <text evidence="1">The sequence shown here is derived from an EMBL/GenBank/DDBJ whole genome shotgun (WGS) entry which is preliminary data.</text>
</comment>
<dbReference type="EMBL" id="JBJVNE010000032">
    <property type="protein sequence ID" value="MFM9652787.1"/>
    <property type="molecule type" value="Genomic_DNA"/>
</dbReference>
<accession>A0ABW9IXQ1</accession>
<sequence>MSTAPAWAPNIAEADPEVVSRPGRLPEEFWAARPLFQHIRQAAHSEGCSGDVLFYSSLARLSGMISHHYRAVTGIGGRASLNIFAAIVGNSGAGKSTGSSLTRALMPAPEEDFRDGLPVGSGEGIAEAFMGTVEEPTGDLHTHGKNKGDPVMRRVRKQVRHNAYFYVDEGQTIAKLGERNGSVLGETLRRAAVGETLGQTNASEERTRYIPAGSYSLGLLVGFQPSTAVPVLADASTGTPQRFLWGWADDPAIPDSPPEWPGPLAMHPGMRRLDGPCDLKFPERIRRLLWADKIGRNRGEIEVPELDGHAGLIKVKVAAMLALLDGREHVTEDDWALAETVWEASCGARDHLVERAHREAAAEREREETAKVLQVVREHEAKAEASVAVERVARLVQKHASQVGGITWGELNRRMASRDRKVLRKAVDLAEARDWVFGEGDRVCVKTD</sequence>
<evidence type="ECO:0000313" key="2">
    <source>
        <dbReference type="Proteomes" id="UP001631993"/>
    </source>
</evidence>
<organism evidence="1 2">
    <name type="scientific">Streptomyces galilaeus</name>
    <dbReference type="NCBI Taxonomy" id="33899"/>
    <lineage>
        <taxon>Bacteria</taxon>
        <taxon>Bacillati</taxon>
        <taxon>Actinomycetota</taxon>
        <taxon>Actinomycetes</taxon>
        <taxon>Kitasatosporales</taxon>
        <taxon>Streptomycetaceae</taxon>
        <taxon>Streptomyces</taxon>
    </lineage>
</organism>
<reference evidence="1 2" key="1">
    <citation type="submission" date="2024-12" db="EMBL/GenBank/DDBJ databases">
        <title>Forecasting of Potato common scab and diversities of Pathogenic streptomyces spp. in china.</title>
        <authorList>
            <person name="Handique U."/>
            <person name="Wu J."/>
        </authorList>
    </citation>
    <scope>NUCLEOTIDE SEQUENCE [LARGE SCALE GENOMIC DNA]</scope>
    <source>
        <strain evidence="1 2">ZRIMU1585</strain>
    </source>
</reference>
<evidence type="ECO:0008006" key="3">
    <source>
        <dbReference type="Google" id="ProtNLM"/>
    </source>
</evidence>